<name>T1IHN0_STRMM</name>
<sequence length="94" mass="10157">MQRKGSGQLGEGQFGEDNSANRSLSILNKSGAPGFEVEITYVAIIIENTGQMFTMQMLTLSVCRHGLSPGSLGGRTPPNRIHMVCRSFAVDKDI</sequence>
<proteinExistence type="predicted"/>
<reference evidence="2" key="2">
    <citation type="submission" date="2015-02" db="UniProtKB">
        <authorList>
            <consortium name="EnsemblMetazoa"/>
        </authorList>
    </citation>
    <scope>IDENTIFICATION</scope>
</reference>
<feature type="region of interest" description="Disordered" evidence="1">
    <location>
        <begin position="1"/>
        <end position="20"/>
    </location>
</feature>
<dbReference type="Proteomes" id="UP000014500">
    <property type="component" value="Unassembled WGS sequence"/>
</dbReference>
<accession>T1IHN0</accession>
<keyword evidence="3" id="KW-1185">Reference proteome</keyword>
<dbReference type="EMBL" id="JH429957">
    <property type="status" value="NOT_ANNOTATED_CDS"/>
    <property type="molecule type" value="Genomic_DNA"/>
</dbReference>
<evidence type="ECO:0000313" key="3">
    <source>
        <dbReference type="Proteomes" id="UP000014500"/>
    </source>
</evidence>
<dbReference type="HOGENOM" id="CLU_2388982_0_0_1"/>
<dbReference type="EnsemblMetazoa" id="SMAR000348-RA">
    <property type="protein sequence ID" value="SMAR000348-PA"/>
    <property type="gene ID" value="SMAR000348"/>
</dbReference>
<evidence type="ECO:0000256" key="1">
    <source>
        <dbReference type="SAM" id="MobiDB-lite"/>
    </source>
</evidence>
<dbReference type="AlphaFoldDB" id="T1IHN0"/>
<evidence type="ECO:0000313" key="2">
    <source>
        <dbReference type="EnsemblMetazoa" id="SMAR000348-PA"/>
    </source>
</evidence>
<reference evidence="3" key="1">
    <citation type="submission" date="2011-05" db="EMBL/GenBank/DDBJ databases">
        <authorList>
            <person name="Richards S.R."/>
            <person name="Qu J."/>
            <person name="Jiang H."/>
            <person name="Jhangiani S.N."/>
            <person name="Agravi P."/>
            <person name="Goodspeed R."/>
            <person name="Gross S."/>
            <person name="Mandapat C."/>
            <person name="Jackson L."/>
            <person name="Mathew T."/>
            <person name="Pu L."/>
            <person name="Thornton R."/>
            <person name="Saada N."/>
            <person name="Wilczek-Boney K.B."/>
            <person name="Lee S."/>
            <person name="Kovar C."/>
            <person name="Wu Y."/>
            <person name="Scherer S.E."/>
            <person name="Worley K.C."/>
            <person name="Muzny D.M."/>
            <person name="Gibbs R."/>
        </authorList>
    </citation>
    <scope>NUCLEOTIDE SEQUENCE</scope>
    <source>
        <strain evidence="3">Brora</strain>
    </source>
</reference>
<organism evidence="2 3">
    <name type="scientific">Strigamia maritima</name>
    <name type="common">European centipede</name>
    <name type="synonym">Geophilus maritimus</name>
    <dbReference type="NCBI Taxonomy" id="126957"/>
    <lineage>
        <taxon>Eukaryota</taxon>
        <taxon>Metazoa</taxon>
        <taxon>Ecdysozoa</taxon>
        <taxon>Arthropoda</taxon>
        <taxon>Myriapoda</taxon>
        <taxon>Chilopoda</taxon>
        <taxon>Pleurostigmophora</taxon>
        <taxon>Geophilomorpha</taxon>
        <taxon>Linotaeniidae</taxon>
        <taxon>Strigamia</taxon>
    </lineage>
</organism>
<protein>
    <submittedName>
        <fullName evidence="2">Uncharacterized protein</fullName>
    </submittedName>
</protein>